<sequence>MTDDAGLEVHGGVGGTSVGIDELVTAAGHLGQAARDLGELVAGLVAVSAEVAASSPLSPVTAVRAEVELVRAARSLALEAAAVAGVATSVRSAAWAYRAVEEEVVRTAALAQDVVMAVAGHGAPSLVVAVVALDAVGVDVGALVDRAVWEVPEVAELAGGSGGLVVGLRLNPLTAPFVVPSQTGPSGPGRADEGDQGDEGDGGGRDGDGGEGDGGEADDDHVHNYGGGVVGVDADEAAVGVLADSAALWGLLSEQGAVQVTAVQDVGADPGVPVRPAALHGVADLAQDQTALPRDGRVRVVEVRGEQGPAWVVEIAGTQSWDARAGSNPFDLTTDVRSMAAESTLLAAGVEQALAAAQSRAAATSGGTRDVAAEPVLLSGHSLGGIVAAGLASSAQFRSAHRVTHVVAMGSPIGKVPVPPGVQVLAVEHRQDPVPRLEGRANPDRASWVTVSRDLEDVPGIDERAGAAHRSERYVETAAAVDASDDRSVRAWRTSAGAFFSAPGDGTEVAVRDYRIARMGPSP</sequence>
<dbReference type="RefSeq" id="WP_344191715.1">
    <property type="nucleotide sequence ID" value="NZ_BAAARN010000001.1"/>
</dbReference>
<dbReference type="Proteomes" id="UP001501326">
    <property type="component" value="Unassembled WGS sequence"/>
</dbReference>
<keyword evidence="3" id="KW-1185">Reference proteome</keyword>
<organism evidence="2 3">
    <name type="scientific">Pedococcus aerophilus</name>
    <dbReference type="NCBI Taxonomy" id="436356"/>
    <lineage>
        <taxon>Bacteria</taxon>
        <taxon>Bacillati</taxon>
        <taxon>Actinomycetota</taxon>
        <taxon>Actinomycetes</taxon>
        <taxon>Micrococcales</taxon>
        <taxon>Intrasporangiaceae</taxon>
        <taxon>Pedococcus</taxon>
    </lineage>
</organism>
<reference evidence="2 3" key="1">
    <citation type="journal article" date="2019" name="Int. J. Syst. Evol. Microbiol.">
        <title>The Global Catalogue of Microorganisms (GCM) 10K type strain sequencing project: providing services to taxonomists for standard genome sequencing and annotation.</title>
        <authorList>
            <consortium name="The Broad Institute Genomics Platform"/>
            <consortium name="The Broad Institute Genome Sequencing Center for Infectious Disease"/>
            <person name="Wu L."/>
            <person name="Ma J."/>
        </authorList>
    </citation>
    <scope>NUCLEOTIDE SEQUENCE [LARGE SCALE GENOMIC DNA]</scope>
    <source>
        <strain evidence="2 3">JCM 16378</strain>
    </source>
</reference>
<protein>
    <recommendedName>
        <fullName evidence="4">Fungal lipase-like domain-containing protein</fullName>
    </recommendedName>
</protein>
<dbReference type="SUPFAM" id="SSF53474">
    <property type="entry name" value="alpha/beta-Hydrolases"/>
    <property type="match status" value="1"/>
</dbReference>
<name>A0ABN3UMC1_9MICO</name>
<evidence type="ECO:0000313" key="2">
    <source>
        <dbReference type="EMBL" id="GAA2734551.1"/>
    </source>
</evidence>
<dbReference type="EMBL" id="BAAARN010000001">
    <property type="protein sequence ID" value="GAA2734551.1"/>
    <property type="molecule type" value="Genomic_DNA"/>
</dbReference>
<comment type="caution">
    <text evidence="2">The sequence shown here is derived from an EMBL/GenBank/DDBJ whole genome shotgun (WGS) entry which is preliminary data.</text>
</comment>
<feature type="region of interest" description="Disordered" evidence="1">
    <location>
        <begin position="177"/>
        <end position="227"/>
    </location>
</feature>
<evidence type="ECO:0000256" key="1">
    <source>
        <dbReference type="SAM" id="MobiDB-lite"/>
    </source>
</evidence>
<dbReference type="InterPro" id="IPR029058">
    <property type="entry name" value="AB_hydrolase_fold"/>
</dbReference>
<gene>
    <name evidence="2" type="ORF">GCM10009867_14920</name>
</gene>
<accession>A0ABN3UMC1</accession>
<feature type="compositionally biased region" description="Acidic residues" evidence="1">
    <location>
        <begin position="209"/>
        <end position="219"/>
    </location>
</feature>
<dbReference type="Gene3D" id="3.40.50.1820">
    <property type="entry name" value="alpha/beta hydrolase"/>
    <property type="match status" value="1"/>
</dbReference>
<evidence type="ECO:0008006" key="4">
    <source>
        <dbReference type="Google" id="ProtNLM"/>
    </source>
</evidence>
<proteinExistence type="predicted"/>
<evidence type="ECO:0000313" key="3">
    <source>
        <dbReference type="Proteomes" id="UP001501326"/>
    </source>
</evidence>